<dbReference type="GO" id="GO:0006355">
    <property type="term" value="P:regulation of DNA-templated transcription"/>
    <property type="evidence" value="ECO:0007669"/>
    <property type="project" value="InterPro"/>
</dbReference>
<evidence type="ECO:0000256" key="3">
    <source>
        <dbReference type="ARBA" id="ARBA00022771"/>
    </source>
</evidence>
<accession>A0A4S4EDK4</accession>
<dbReference type="CDD" id="cd00202">
    <property type="entry name" value="ZnF_GATA"/>
    <property type="match status" value="1"/>
</dbReference>
<keyword evidence="4" id="KW-0862">Zinc</keyword>
<feature type="compositionally biased region" description="Basic and acidic residues" evidence="10">
    <location>
        <begin position="187"/>
        <end position="199"/>
    </location>
</feature>
<comment type="caution">
    <text evidence="12">The sequence shown here is derived from an EMBL/GenBank/DDBJ whole genome shotgun (WGS) entry which is preliminary data.</text>
</comment>
<organism evidence="12 13">
    <name type="scientific">Camellia sinensis var. sinensis</name>
    <name type="common">China tea</name>
    <dbReference type="NCBI Taxonomy" id="542762"/>
    <lineage>
        <taxon>Eukaryota</taxon>
        <taxon>Viridiplantae</taxon>
        <taxon>Streptophyta</taxon>
        <taxon>Embryophyta</taxon>
        <taxon>Tracheophyta</taxon>
        <taxon>Spermatophyta</taxon>
        <taxon>Magnoliopsida</taxon>
        <taxon>eudicotyledons</taxon>
        <taxon>Gunneridae</taxon>
        <taxon>Pentapetalae</taxon>
        <taxon>asterids</taxon>
        <taxon>Ericales</taxon>
        <taxon>Theaceae</taxon>
        <taxon>Camellia</taxon>
    </lineage>
</organism>
<evidence type="ECO:0000256" key="2">
    <source>
        <dbReference type="ARBA" id="ARBA00022723"/>
    </source>
</evidence>
<dbReference type="EMBL" id="SDRB02005365">
    <property type="protein sequence ID" value="THG14420.1"/>
    <property type="molecule type" value="Genomic_DNA"/>
</dbReference>
<sequence length="380" mass="41783">MLYRTHHPFFFPFNPFTTSSIPSPPPSASTTTTISPPIQVEQGMEHVEGALKGCFRPDMAAKRTQHHAILDDLCAVNGQSGVSGDDFLVEDFLDFSKGGIEDGFFQAEDEPDHEEETKPCSLSVDKEQQAINKEKDSDLCRSSFSAIDDFGSVPCSELSVPADDLEGLEWLSHFVDDSFSEYSLAEKLPENHEENRSEPPEIPVPTKAFFTTPVQTKARSKRARTGGRVWSLGSRSLTESSSSNSSSSSTSSTSPLNNAWLIYTSPVQTAESLLGQLPPPAKRQKRKQETGGGSQQPRRCSHCLVQKTPQWRAGPLGAKTLCNACGVRYKSGRLLPEYRPACSPTFSSEVHSNNHRKVLEMRRKKEVEDGGGFAPPVQSF</sequence>
<reference evidence="12 13" key="1">
    <citation type="journal article" date="2018" name="Proc. Natl. Acad. Sci. U.S.A.">
        <title>Draft genome sequence of Camellia sinensis var. sinensis provides insights into the evolution of the tea genome and tea quality.</title>
        <authorList>
            <person name="Wei C."/>
            <person name="Yang H."/>
            <person name="Wang S."/>
            <person name="Zhao J."/>
            <person name="Liu C."/>
            <person name="Gao L."/>
            <person name="Xia E."/>
            <person name="Lu Y."/>
            <person name="Tai Y."/>
            <person name="She G."/>
            <person name="Sun J."/>
            <person name="Cao H."/>
            <person name="Tong W."/>
            <person name="Gao Q."/>
            <person name="Li Y."/>
            <person name="Deng W."/>
            <person name="Jiang X."/>
            <person name="Wang W."/>
            <person name="Chen Q."/>
            <person name="Zhang S."/>
            <person name="Li H."/>
            <person name="Wu J."/>
            <person name="Wang P."/>
            <person name="Li P."/>
            <person name="Shi C."/>
            <person name="Zheng F."/>
            <person name="Jian J."/>
            <person name="Huang B."/>
            <person name="Shan D."/>
            <person name="Shi M."/>
            <person name="Fang C."/>
            <person name="Yue Y."/>
            <person name="Li F."/>
            <person name="Li D."/>
            <person name="Wei S."/>
            <person name="Han B."/>
            <person name="Jiang C."/>
            <person name="Yin Y."/>
            <person name="Xia T."/>
            <person name="Zhang Z."/>
            <person name="Bennetzen J.L."/>
            <person name="Zhao S."/>
            <person name="Wan X."/>
        </authorList>
    </citation>
    <scope>NUCLEOTIDE SEQUENCE [LARGE SCALE GENOMIC DNA]</scope>
    <source>
        <strain evidence="13">cv. Shuchazao</strain>
        <tissue evidence="12">Leaf</tissue>
    </source>
</reference>
<keyword evidence="3 9" id="KW-0863">Zinc-finger</keyword>
<dbReference type="PROSITE" id="PS00344">
    <property type="entry name" value="GATA_ZN_FINGER_1"/>
    <property type="match status" value="1"/>
</dbReference>
<dbReference type="InterPro" id="IPR051140">
    <property type="entry name" value="GATA_TF"/>
</dbReference>
<dbReference type="GO" id="GO:0008270">
    <property type="term" value="F:zinc ion binding"/>
    <property type="evidence" value="ECO:0007669"/>
    <property type="project" value="UniProtKB-KW"/>
</dbReference>
<dbReference type="InterPro" id="IPR000679">
    <property type="entry name" value="Znf_GATA"/>
</dbReference>
<dbReference type="AlphaFoldDB" id="A0A4S4EDK4"/>
<gene>
    <name evidence="12" type="ORF">TEA_021245</name>
</gene>
<evidence type="ECO:0000313" key="12">
    <source>
        <dbReference type="EMBL" id="THG14420.1"/>
    </source>
</evidence>
<dbReference type="PANTHER" id="PTHR45658:SF92">
    <property type="entry name" value="GATA TRANSCRIPTION FACTOR 5"/>
    <property type="match status" value="1"/>
</dbReference>
<keyword evidence="13" id="KW-1185">Reference proteome</keyword>
<feature type="compositionally biased region" description="Low complexity" evidence="10">
    <location>
        <begin position="231"/>
        <end position="255"/>
    </location>
</feature>
<dbReference type="GO" id="GO:0030154">
    <property type="term" value="P:cell differentiation"/>
    <property type="evidence" value="ECO:0007669"/>
    <property type="project" value="TreeGrafter"/>
</dbReference>
<evidence type="ECO:0000256" key="5">
    <source>
        <dbReference type="ARBA" id="ARBA00023015"/>
    </source>
</evidence>
<feature type="region of interest" description="Disordered" evidence="10">
    <location>
        <begin position="277"/>
        <end position="300"/>
    </location>
</feature>
<feature type="region of interest" description="Disordered" evidence="10">
    <location>
        <begin position="187"/>
        <end position="255"/>
    </location>
</feature>
<keyword evidence="2" id="KW-0479">Metal-binding</keyword>
<evidence type="ECO:0000256" key="1">
    <source>
        <dbReference type="ARBA" id="ARBA00005694"/>
    </source>
</evidence>
<dbReference type="PROSITE" id="PS50114">
    <property type="entry name" value="GATA_ZN_FINGER_2"/>
    <property type="match status" value="1"/>
</dbReference>
<evidence type="ECO:0000256" key="8">
    <source>
        <dbReference type="ARBA" id="ARBA00023163"/>
    </source>
</evidence>
<dbReference type="Gene3D" id="3.30.50.10">
    <property type="entry name" value="Erythroid Transcription Factor GATA-1, subunit A"/>
    <property type="match status" value="1"/>
</dbReference>
<evidence type="ECO:0000256" key="4">
    <source>
        <dbReference type="ARBA" id="ARBA00022833"/>
    </source>
</evidence>
<proteinExistence type="inferred from homology"/>
<dbReference type="GO" id="GO:0043565">
    <property type="term" value="F:sequence-specific DNA binding"/>
    <property type="evidence" value="ECO:0007669"/>
    <property type="project" value="InterPro"/>
</dbReference>
<comment type="similarity">
    <text evidence="1">Belongs to the type IV zinc-finger family. Class A subfamily.</text>
</comment>
<dbReference type="Proteomes" id="UP000306102">
    <property type="component" value="Unassembled WGS sequence"/>
</dbReference>
<evidence type="ECO:0000256" key="6">
    <source>
        <dbReference type="ARBA" id="ARBA00023125"/>
    </source>
</evidence>
<evidence type="ECO:0000256" key="9">
    <source>
        <dbReference type="PROSITE-ProRule" id="PRU00094"/>
    </source>
</evidence>
<dbReference type="Pfam" id="PF00320">
    <property type="entry name" value="GATA"/>
    <property type="match status" value="1"/>
</dbReference>
<evidence type="ECO:0000259" key="11">
    <source>
        <dbReference type="PROSITE" id="PS50114"/>
    </source>
</evidence>
<dbReference type="GO" id="GO:0005634">
    <property type="term" value="C:nucleus"/>
    <property type="evidence" value="ECO:0007669"/>
    <property type="project" value="TreeGrafter"/>
</dbReference>
<dbReference type="SUPFAM" id="SSF57716">
    <property type="entry name" value="Glucocorticoid receptor-like (DNA-binding domain)"/>
    <property type="match status" value="1"/>
</dbReference>
<keyword evidence="6" id="KW-0238">DNA-binding</keyword>
<name>A0A4S4EDK4_CAMSN</name>
<feature type="domain" description="GATA-type" evidence="11">
    <location>
        <begin position="294"/>
        <end position="330"/>
    </location>
</feature>
<protein>
    <recommendedName>
        <fullName evidence="11">GATA-type domain-containing protein</fullName>
    </recommendedName>
</protein>
<dbReference type="InterPro" id="IPR013088">
    <property type="entry name" value="Znf_NHR/GATA"/>
</dbReference>
<keyword evidence="8" id="KW-0804">Transcription</keyword>
<keyword evidence="7" id="KW-0010">Activator</keyword>
<keyword evidence="5" id="KW-0805">Transcription regulation</keyword>
<dbReference type="PANTHER" id="PTHR45658">
    <property type="entry name" value="GATA TRANSCRIPTION FACTOR"/>
    <property type="match status" value="1"/>
</dbReference>
<dbReference type="FunFam" id="3.30.50.10:FF:000018">
    <property type="entry name" value="GATA transcription factor"/>
    <property type="match status" value="1"/>
</dbReference>
<evidence type="ECO:0000256" key="7">
    <source>
        <dbReference type="ARBA" id="ARBA00023159"/>
    </source>
</evidence>
<dbReference type="SMART" id="SM00401">
    <property type="entry name" value="ZnF_GATA"/>
    <property type="match status" value="1"/>
</dbReference>
<dbReference type="STRING" id="542762.A0A4S4EDK4"/>
<evidence type="ECO:0000313" key="13">
    <source>
        <dbReference type="Proteomes" id="UP000306102"/>
    </source>
</evidence>
<evidence type="ECO:0000256" key="10">
    <source>
        <dbReference type="SAM" id="MobiDB-lite"/>
    </source>
</evidence>